<keyword evidence="2" id="KW-1185">Reference proteome</keyword>
<evidence type="ECO:0000313" key="1">
    <source>
        <dbReference type="EMBL" id="KAJ7714121.1"/>
    </source>
</evidence>
<accession>A0AAD7H8H1</accession>
<comment type="caution">
    <text evidence="1">The sequence shown here is derived from an EMBL/GenBank/DDBJ whole genome shotgun (WGS) entry which is preliminary data.</text>
</comment>
<evidence type="ECO:0000313" key="2">
    <source>
        <dbReference type="Proteomes" id="UP001215598"/>
    </source>
</evidence>
<dbReference type="AlphaFoldDB" id="A0AAD7H8H1"/>
<protein>
    <submittedName>
        <fullName evidence="1">Uncharacterized protein</fullName>
    </submittedName>
</protein>
<proteinExistence type="predicted"/>
<sequence length="106" mass="11923">MQQHQLALEALDLHARRRVVLLALLSFPSYFTLDNFPASAFRIRRPTNTRTSPNAQVFRIRIRVLRGTRAREDAREVLARGVERGAHAEGAQVPCDGREGVGFVTV</sequence>
<name>A0AAD7H8H1_9AGAR</name>
<dbReference type="Proteomes" id="UP001215598">
    <property type="component" value="Unassembled WGS sequence"/>
</dbReference>
<gene>
    <name evidence="1" type="ORF">B0H16DRAFT_1742805</name>
</gene>
<dbReference type="EMBL" id="JARKIB010000330">
    <property type="protein sequence ID" value="KAJ7714121.1"/>
    <property type="molecule type" value="Genomic_DNA"/>
</dbReference>
<reference evidence="1" key="1">
    <citation type="submission" date="2023-03" db="EMBL/GenBank/DDBJ databases">
        <title>Massive genome expansion in bonnet fungi (Mycena s.s.) driven by repeated elements and novel gene families across ecological guilds.</title>
        <authorList>
            <consortium name="Lawrence Berkeley National Laboratory"/>
            <person name="Harder C.B."/>
            <person name="Miyauchi S."/>
            <person name="Viragh M."/>
            <person name="Kuo A."/>
            <person name="Thoen E."/>
            <person name="Andreopoulos B."/>
            <person name="Lu D."/>
            <person name="Skrede I."/>
            <person name="Drula E."/>
            <person name="Henrissat B."/>
            <person name="Morin E."/>
            <person name="Kohler A."/>
            <person name="Barry K."/>
            <person name="LaButti K."/>
            <person name="Morin E."/>
            <person name="Salamov A."/>
            <person name="Lipzen A."/>
            <person name="Mereny Z."/>
            <person name="Hegedus B."/>
            <person name="Baldrian P."/>
            <person name="Stursova M."/>
            <person name="Weitz H."/>
            <person name="Taylor A."/>
            <person name="Grigoriev I.V."/>
            <person name="Nagy L.G."/>
            <person name="Martin F."/>
            <person name="Kauserud H."/>
        </authorList>
    </citation>
    <scope>NUCLEOTIDE SEQUENCE</scope>
    <source>
        <strain evidence="1">CBHHK182m</strain>
    </source>
</reference>
<organism evidence="1 2">
    <name type="scientific">Mycena metata</name>
    <dbReference type="NCBI Taxonomy" id="1033252"/>
    <lineage>
        <taxon>Eukaryota</taxon>
        <taxon>Fungi</taxon>
        <taxon>Dikarya</taxon>
        <taxon>Basidiomycota</taxon>
        <taxon>Agaricomycotina</taxon>
        <taxon>Agaricomycetes</taxon>
        <taxon>Agaricomycetidae</taxon>
        <taxon>Agaricales</taxon>
        <taxon>Marasmiineae</taxon>
        <taxon>Mycenaceae</taxon>
        <taxon>Mycena</taxon>
    </lineage>
</organism>